<evidence type="ECO:0000256" key="2">
    <source>
        <dbReference type="ARBA" id="ARBA00023125"/>
    </source>
</evidence>
<evidence type="ECO:0000313" key="5">
    <source>
        <dbReference type="EMBL" id="MBS4200465.1"/>
    </source>
</evidence>
<organism evidence="5 6">
    <name type="scientific">Lederbergia citrisecunda</name>
    <dbReference type="NCBI Taxonomy" id="2833583"/>
    <lineage>
        <taxon>Bacteria</taxon>
        <taxon>Bacillati</taxon>
        <taxon>Bacillota</taxon>
        <taxon>Bacilli</taxon>
        <taxon>Bacillales</taxon>
        <taxon>Bacillaceae</taxon>
        <taxon>Lederbergia</taxon>
    </lineage>
</organism>
<dbReference type="GO" id="GO:0003700">
    <property type="term" value="F:DNA-binding transcription factor activity"/>
    <property type="evidence" value="ECO:0007669"/>
    <property type="project" value="InterPro"/>
</dbReference>
<dbReference type="PANTHER" id="PTHR43280:SF2">
    <property type="entry name" value="HTH-TYPE TRANSCRIPTIONAL REGULATOR EXSA"/>
    <property type="match status" value="1"/>
</dbReference>
<dbReference type="PROSITE" id="PS01124">
    <property type="entry name" value="HTH_ARAC_FAMILY_2"/>
    <property type="match status" value="1"/>
</dbReference>
<dbReference type="SMART" id="SM00342">
    <property type="entry name" value="HTH_ARAC"/>
    <property type="match status" value="1"/>
</dbReference>
<dbReference type="EMBL" id="JAGYPJ010000001">
    <property type="protein sequence ID" value="MBS4200465.1"/>
    <property type="molecule type" value="Genomic_DNA"/>
</dbReference>
<dbReference type="Gene3D" id="2.60.120.10">
    <property type="entry name" value="Jelly Rolls"/>
    <property type="match status" value="1"/>
</dbReference>
<comment type="caution">
    <text evidence="5">The sequence shown here is derived from an EMBL/GenBank/DDBJ whole genome shotgun (WGS) entry which is preliminary data.</text>
</comment>
<keyword evidence="2" id="KW-0238">DNA-binding</keyword>
<dbReference type="Proteomes" id="UP000682713">
    <property type="component" value="Unassembled WGS sequence"/>
</dbReference>
<dbReference type="InterPro" id="IPR014710">
    <property type="entry name" value="RmlC-like_jellyroll"/>
</dbReference>
<dbReference type="InterPro" id="IPR018062">
    <property type="entry name" value="HTH_AraC-typ_CS"/>
</dbReference>
<dbReference type="InterPro" id="IPR009057">
    <property type="entry name" value="Homeodomain-like_sf"/>
</dbReference>
<reference evidence="5 6" key="1">
    <citation type="submission" date="2021-05" db="EMBL/GenBank/DDBJ databases">
        <title>Novel Bacillus species.</title>
        <authorList>
            <person name="Liu G."/>
        </authorList>
    </citation>
    <scope>NUCLEOTIDE SEQUENCE [LARGE SCALE GENOMIC DNA]</scope>
    <source>
        <strain evidence="5 6">FJAT-49732</strain>
    </source>
</reference>
<name>A0A942YM95_9BACI</name>
<dbReference type="RefSeq" id="WP_213111041.1">
    <property type="nucleotide sequence ID" value="NZ_JAGYPJ010000001.1"/>
</dbReference>
<dbReference type="Pfam" id="PF02311">
    <property type="entry name" value="AraC_binding"/>
    <property type="match status" value="1"/>
</dbReference>
<evidence type="ECO:0000313" key="6">
    <source>
        <dbReference type="Proteomes" id="UP000682713"/>
    </source>
</evidence>
<sequence length="259" mass="30934">MEFINSSINTHSHKWDMGFHKHQTYEISILLEGNAVFQLENAEFFLQEGSVVIIPPNLPHRIFAITSVRWGVIEITVMPKELKKLFYRLTHTEYPRIISLLQIYREQYEVLFRNWLKMISQPLIEEKKVIFTWIEIFLLFLLQHSKTGYVPITIETTATYIRSNLHQEIRMRDLAILTGFSESNFRRKFKELYGINPKQFQQYYRMAEAKWLLVYTKKSLQIISEQIGFSNIHSFSSWFKQIEGLSPSEWRKNKGELVF</sequence>
<accession>A0A942YM95</accession>
<gene>
    <name evidence="5" type="ORF">KHA93_12575</name>
</gene>
<keyword evidence="6" id="KW-1185">Reference proteome</keyword>
<dbReference type="SUPFAM" id="SSF51215">
    <property type="entry name" value="Regulatory protein AraC"/>
    <property type="match status" value="1"/>
</dbReference>
<dbReference type="InterPro" id="IPR037923">
    <property type="entry name" value="HTH-like"/>
</dbReference>
<dbReference type="PROSITE" id="PS00041">
    <property type="entry name" value="HTH_ARAC_FAMILY_1"/>
    <property type="match status" value="1"/>
</dbReference>
<dbReference type="GO" id="GO:0043565">
    <property type="term" value="F:sequence-specific DNA binding"/>
    <property type="evidence" value="ECO:0007669"/>
    <property type="project" value="InterPro"/>
</dbReference>
<dbReference type="PANTHER" id="PTHR43280">
    <property type="entry name" value="ARAC-FAMILY TRANSCRIPTIONAL REGULATOR"/>
    <property type="match status" value="1"/>
</dbReference>
<dbReference type="InterPro" id="IPR003313">
    <property type="entry name" value="AraC-bd"/>
</dbReference>
<evidence type="ECO:0000256" key="1">
    <source>
        <dbReference type="ARBA" id="ARBA00023015"/>
    </source>
</evidence>
<keyword evidence="1" id="KW-0805">Transcription regulation</keyword>
<dbReference type="AlphaFoldDB" id="A0A942YM95"/>
<protein>
    <submittedName>
        <fullName evidence="5">Helix-turn-helix transcriptional regulator</fullName>
    </submittedName>
</protein>
<dbReference type="Gene3D" id="1.10.10.60">
    <property type="entry name" value="Homeodomain-like"/>
    <property type="match status" value="2"/>
</dbReference>
<dbReference type="InterPro" id="IPR018060">
    <property type="entry name" value="HTH_AraC"/>
</dbReference>
<dbReference type="SUPFAM" id="SSF46689">
    <property type="entry name" value="Homeodomain-like"/>
    <property type="match status" value="2"/>
</dbReference>
<evidence type="ECO:0000256" key="3">
    <source>
        <dbReference type="ARBA" id="ARBA00023163"/>
    </source>
</evidence>
<keyword evidence="3" id="KW-0804">Transcription</keyword>
<evidence type="ECO:0000259" key="4">
    <source>
        <dbReference type="PROSITE" id="PS01124"/>
    </source>
</evidence>
<proteinExistence type="predicted"/>
<feature type="domain" description="HTH araC/xylS-type" evidence="4">
    <location>
        <begin position="155"/>
        <end position="253"/>
    </location>
</feature>
<dbReference type="Pfam" id="PF12833">
    <property type="entry name" value="HTH_18"/>
    <property type="match status" value="1"/>
</dbReference>